<name>A0A918IAW6_9ACTN</name>
<accession>A0A918IAW6</accession>
<protein>
    <submittedName>
        <fullName evidence="1">Uncharacterized protein</fullName>
    </submittedName>
</protein>
<gene>
    <name evidence="1" type="ORF">GCM10010260_30880</name>
</gene>
<reference evidence="1" key="1">
    <citation type="journal article" date="2014" name="Int. J. Syst. Evol. Microbiol.">
        <title>Complete genome sequence of Corynebacterium casei LMG S-19264T (=DSM 44701T), isolated from a smear-ripened cheese.</title>
        <authorList>
            <consortium name="US DOE Joint Genome Institute (JGI-PGF)"/>
            <person name="Walter F."/>
            <person name="Albersmeier A."/>
            <person name="Kalinowski J."/>
            <person name="Ruckert C."/>
        </authorList>
    </citation>
    <scope>NUCLEOTIDE SEQUENCE</scope>
    <source>
        <strain evidence="1">JCM 4369</strain>
    </source>
</reference>
<reference evidence="1" key="2">
    <citation type="submission" date="2020-09" db="EMBL/GenBank/DDBJ databases">
        <authorList>
            <person name="Sun Q."/>
            <person name="Ohkuma M."/>
        </authorList>
    </citation>
    <scope>NUCLEOTIDE SEQUENCE</scope>
    <source>
        <strain evidence="1">JCM 4369</strain>
    </source>
</reference>
<comment type="caution">
    <text evidence="1">The sequence shown here is derived from an EMBL/GenBank/DDBJ whole genome shotgun (WGS) entry which is preliminary data.</text>
</comment>
<dbReference type="AlphaFoldDB" id="A0A918IAW6"/>
<evidence type="ECO:0000313" key="1">
    <source>
        <dbReference type="EMBL" id="GGU93655.1"/>
    </source>
</evidence>
<sequence length="81" mass="8684">MMPTETWGRVPAVRRWPSWAAIAFGIADLVAQGCFLDHRHEPVSGFLDDLAALDAGARAACALSSTGTSWRQALVCRMPAA</sequence>
<keyword evidence="2" id="KW-1185">Reference proteome</keyword>
<dbReference type="EMBL" id="BMTD01000005">
    <property type="protein sequence ID" value="GGU93655.1"/>
    <property type="molecule type" value="Genomic_DNA"/>
</dbReference>
<proteinExistence type="predicted"/>
<organism evidence="1 2">
    <name type="scientific">Streptomyces filipinensis</name>
    <dbReference type="NCBI Taxonomy" id="66887"/>
    <lineage>
        <taxon>Bacteria</taxon>
        <taxon>Bacillati</taxon>
        <taxon>Actinomycetota</taxon>
        <taxon>Actinomycetes</taxon>
        <taxon>Kitasatosporales</taxon>
        <taxon>Streptomycetaceae</taxon>
        <taxon>Streptomyces</taxon>
    </lineage>
</organism>
<evidence type="ECO:0000313" key="2">
    <source>
        <dbReference type="Proteomes" id="UP000618795"/>
    </source>
</evidence>
<dbReference type="Proteomes" id="UP000618795">
    <property type="component" value="Unassembled WGS sequence"/>
</dbReference>